<keyword evidence="3" id="KW-1185">Reference proteome</keyword>
<accession>A0A4Y7T675</accession>
<dbReference type="STRING" id="71717.A0A4Y7T675"/>
<proteinExistence type="predicted"/>
<dbReference type="AlphaFoldDB" id="A0A4Y7T675"/>
<feature type="compositionally biased region" description="Polar residues" evidence="1">
    <location>
        <begin position="29"/>
        <end position="40"/>
    </location>
</feature>
<evidence type="ECO:0000313" key="2">
    <source>
        <dbReference type="EMBL" id="TEB29630.1"/>
    </source>
</evidence>
<evidence type="ECO:0000313" key="3">
    <source>
        <dbReference type="Proteomes" id="UP000298030"/>
    </source>
</evidence>
<dbReference type="OrthoDB" id="2532734at2759"/>
<gene>
    <name evidence="2" type="ORF">FA13DRAFT_1792947</name>
</gene>
<sequence>MSSSSNQNQNKGKKGEQTFNILPHPAKTNDPSDLSPSHPQYQPRKESRGHMTQSDAPIEAFHARDPYVPSEEIRNNLPQAASREEMHARQAQLNKD</sequence>
<feature type="compositionally biased region" description="Low complexity" evidence="1">
    <location>
        <begin position="1"/>
        <end position="10"/>
    </location>
</feature>
<reference evidence="2 3" key="1">
    <citation type="journal article" date="2019" name="Nat. Ecol. Evol.">
        <title>Megaphylogeny resolves global patterns of mushroom evolution.</title>
        <authorList>
            <person name="Varga T."/>
            <person name="Krizsan K."/>
            <person name="Foldi C."/>
            <person name="Dima B."/>
            <person name="Sanchez-Garcia M."/>
            <person name="Sanchez-Ramirez S."/>
            <person name="Szollosi G.J."/>
            <person name="Szarkandi J.G."/>
            <person name="Papp V."/>
            <person name="Albert L."/>
            <person name="Andreopoulos W."/>
            <person name="Angelini C."/>
            <person name="Antonin V."/>
            <person name="Barry K.W."/>
            <person name="Bougher N.L."/>
            <person name="Buchanan P."/>
            <person name="Buyck B."/>
            <person name="Bense V."/>
            <person name="Catcheside P."/>
            <person name="Chovatia M."/>
            <person name="Cooper J."/>
            <person name="Damon W."/>
            <person name="Desjardin D."/>
            <person name="Finy P."/>
            <person name="Geml J."/>
            <person name="Haridas S."/>
            <person name="Hughes K."/>
            <person name="Justo A."/>
            <person name="Karasinski D."/>
            <person name="Kautmanova I."/>
            <person name="Kiss B."/>
            <person name="Kocsube S."/>
            <person name="Kotiranta H."/>
            <person name="LaButti K.M."/>
            <person name="Lechner B.E."/>
            <person name="Liimatainen K."/>
            <person name="Lipzen A."/>
            <person name="Lukacs Z."/>
            <person name="Mihaltcheva S."/>
            <person name="Morgado L.N."/>
            <person name="Niskanen T."/>
            <person name="Noordeloos M.E."/>
            <person name="Ohm R.A."/>
            <person name="Ortiz-Santana B."/>
            <person name="Ovrebo C."/>
            <person name="Racz N."/>
            <person name="Riley R."/>
            <person name="Savchenko A."/>
            <person name="Shiryaev A."/>
            <person name="Soop K."/>
            <person name="Spirin V."/>
            <person name="Szebenyi C."/>
            <person name="Tomsovsky M."/>
            <person name="Tulloss R.E."/>
            <person name="Uehling J."/>
            <person name="Grigoriev I.V."/>
            <person name="Vagvolgyi C."/>
            <person name="Papp T."/>
            <person name="Martin F.M."/>
            <person name="Miettinen O."/>
            <person name="Hibbett D.S."/>
            <person name="Nagy L.G."/>
        </authorList>
    </citation>
    <scope>NUCLEOTIDE SEQUENCE [LARGE SCALE GENOMIC DNA]</scope>
    <source>
        <strain evidence="2 3">FP101781</strain>
    </source>
</reference>
<evidence type="ECO:0000256" key="1">
    <source>
        <dbReference type="SAM" id="MobiDB-lite"/>
    </source>
</evidence>
<feature type="region of interest" description="Disordered" evidence="1">
    <location>
        <begin position="1"/>
        <end position="59"/>
    </location>
</feature>
<feature type="compositionally biased region" description="Basic and acidic residues" evidence="1">
    <location>
        <begin position="82"/>
        <end position="96"/>
    </location>
</feature>
<name>A0A4Y7T675_COPMI</name>
<feature type="region of interest" description="Disordered" evidence="1">
    <location>
        <begin position="75"/>
        <end position="96"/>
    </location>
</feature>
<organism evidence="2 3">
    <name type="scientific">Coprinellus micaceus</name>
    <name type="common">Glistening ink-cap mushroom</name>
    <name type="synonym">Coprinus micaceus</name>
    <dbReference type="NCBI Taxonomy" id="71717"/>
    <lineage>
        <taxon>Eukaryota</taxon>
        <taxon>Fungi</taxon>
        <taxon>Dikarya</taxon>
        <taxon>Basidiomycota</taxon>
        <taxon>Agaricomycotina</taxon>
        <taxon>Agaricomycetes</taxon>
        <taxon>Agaricomycetidae</taxon>
        <taxon>Agaricales</taxon>
        <taxon>Agaricineae</taxon>
        <taxon>Psathyrellaceae</taxon>
        <taxon>Coprinellus</taxon>
    </lineage>
</organism>
<protein>
    <submittedName>
        <fullName evidence="2">Uncharacterized protein</fullName>
    </submittedName>
</protein>
<dbReference type="EMBL" id="QPFP01000026">
    <property type="protein sequence ID" value="TEB29630.1"/>
    <property type="molecule type" value="Genomic_DNA"/>
</dbReference>
<comment type="caution">
    <text evidence="2">The sequence shown here is derived from an EMBL/GenBank/DDBJ whole genome shotgun (WGS) entry which is preliminary data.</text>
</comment>
<dbReference type="Proteomes" id="UP000298030">
    <property type="component" value="Unassembled WGS sequence"/>
</dbReference>